<keyword evidence="4 7" id="KW-0472">Membrane</keyword>
<dbReference type="RefSeq" id="WP_306711912.1">
    <property type="nucleotide sequence ID" value="NZ_JAUJFI010000258.1"/>
</dbReference>
<comment type="subcellular location">
    <subcellularLocation>
        <location evidence="7">Cell outer membrane</location>
    </subcellularLocation>
    <subcellularLocation>
        <location evidence="7">Bacterial flagellum basal body</location>
    </subcellularLocation>
</comment>
<comment type="function">
    <text evidence="1 7">Assembles around the rod to form the L-ring and probably protects the motor/basal body from shearing forces during rotation.</text>
</comment>
<gene>
    <name evidence="7 8" type="primary">flgH</name>
    <name evidence="8" type="ORF">QSG27_27685</name>
</gene>
<evidence type="ECO:0000256" key="6">
    <source>
        <dbReference type="ARBA" id="ARBA00023237"/>
    </source>
</evidence>
<proteinExistence type="inferred from homology"/>
<evidence type="ECO:0000256" key="1">
    <source>
        <dbReference type="ARBA" id="ARBA00002591"/>
    </source>
</evidence>
<dbReference type="NCBIfam" id="NF001305">
    <property type="entry name" value="PRK00249.1-5"/>
    <property type="match status" value="1"/>
</dbReference>
<sequence>MSALKSPALKSTALKITTRTAFRFALLAAVAAGLPACNAMSRVGDIGSAPELTKIKDPQAQPGYQPVSLPMPTPLPTERNPNSLWRTGAKAFFKDQRANKVGDLLTVDIQINDQAQINNQTTRTRNNSETAGMPNFLGFEGKALQRALPDGVSADSLIDLSSTTSNAGKGAVNRKEQITLKVAALVTQTLPNGNMVIQGRQEVRVNYEVRDLIITGVVRPEDITAQNTISYEKVAEARISYGGRGQITDVQQPRYGQQLFDIIMPF</sequence>
<evidence type="ECO:0000256" key="4">
    <source>
        <dbReference type="ARBA" id="ARBA00023136"/>
    </source>
</evidence>
<accession>A0ABU0WQT5</accession>
<keyword evidence="8" id="KW-0966">Cell projection</keyword>
<dbReference type="PRINTS" id="PR01008">
    <property type="entry name" value="FLGLRINGFLGH"/>
</dbReference>
<dbReference type="EMBL" id="JAUJFI010000258">
    <property type="protein sequence ID" value="MDQ2106502.1"/>
    <property type="molecule type" value="Genomic_DNA"/>
</dbReference>
<evidence type="ECO:0000313" key="9">
    <source>
        <dbReference type="Proteomes" id="UP001227317"/>
    </source>
</evidence>
<dbReference type="PANTHER" id="PTHR34933:SF1">
    <property type="entry name" value="FLAGELLAR L-RING PROTEIN"/>
    <property type="match status" value="1"/>
</dbReference>
<evidence type="ECO:0000256" key="5">
    <source>
        <dbReference type="ARBA" id="ARBA00023143"/>
    </source>
</evidence>
<comment type="subunit">
    <text evidence="7">The basal body constitutes a major portion of the flagellar organelle and consists of four rings (L,P,S, and M) mounted on a central rod.</text>
</comment>
<evidence type="ECO:0000256" key="7">
    <source>
        <dbReference type="HAMAP-Rule" id="MF_00415"/>
    </source>
</evidence>
<evidence type="ECO:0000256" key="2">
    <source>
        <dbReference type="ARBA" id="ARBA00006929"/>
    </source>
</evidence>
<dbReference type="InterPro" id="IPR000527">
    <property type="entry name" value="Flag_Lring"/>
</dbReference>
<dbReference type="Pfam" id="PF02107">
    <property type="entry name" value="FlgH"/>
    <property type="match status" value="1"/>
</dbReference>
<keyword evidence="9" id="KW-1185">Reference proteome</keyword>
<keyword evidence="3" id="KW-0732">Signal</keyword>
<comment type="similarity">
    <text evidence="2 7">Belongs to the FlgH family.</text>
</comment>
<organism evidence="8 9">
    <name type="scientific">Azospirillum isscasi</name>
    <dbReference type="NCBI Taxonomy" id="3053926"/>
    <lineage>
        <taxon>Bacteria</taxon>
        <taxon>Pseudomonadati</taxon>
        <taxon>Pseudomonadota</taxon>
        <taxon>Alphaproteobacteria</taxon>
        <taxon>Rhodospirillales</taxon>
        <taxon>Azospirillaceae</taxon>
        <taxon>Azospirillum</taxon>
    </lineage>
</organism>
<protein>
    <recommendedName>
        <fullName evidence="7">Flagellar L-ring protein</fullName>
    </recommendedName>
    <alternativeName>
        <fullName evidence="7">Basal body L-ring protein</fullName>
    </alternativeName>
</protein>
<dbReference type="Proteomes" id="UP001227317">
    <property type="component" value="Unassembled WGS sequence"/>
</dbReference>
<evidence type="ECO:0000313" key="8">
    <source>
        <dbReference type="EMBL" id="MDQ2106502.1"/>
    </source>
</evidence>
<keyword evidence="8" id="KW-0282">Flagellum</keyword>
<comment type="caution">
    <text evidence="8">The sequence shown here is derived from an EMBL/GenBank/DDBJ whole genome shotgun (WGS) entry which is preliminary data.</text>
</comment>
<keyword evidence="6 7" id="KW-0998">Cell outer membrane</keyword>
<evidence type="ECO:0000256" key="3">
    <source>
        <dbReference type="ARBA" id="ARBA00022729"/>
    </source>
</evidence>
<keyword evidence="5 7" id="KW-0975">Bacterial flagellum</keyword>
<name>A0ABU0WQT5_9PROT</name>
<reference evidence="8 9" key="1">
    <citation type="submission" date="2023-06" db="EMBL/GenBank/DDBJ databases">
        <title>Azospirillum isscasensis sp.nov, a bacterium isolated from rhizosphere soil of rice.</title>
        <authorList>
            <person name="Wang H."/>
        </authorList>
    </citation>
    <scope>NUCLEOTIDE SEQUENCE [LARGE SCALE GENOMIC DNA]</scope>
    <source>
        <strain evidence="8 9">C340-1</strain>
    </source>
</reference>
<dbReference type="HAMAP" id="MF_00415">
    <property type="entry name" value="FlgH"/>
    <property type="match status" value="1"/>
</dbReference>
<dbReference type="PANTHER" id="PTHR34933">
    <property type="entry name" value="FLAGELLAR L-RING PROTEIN"/>
    <property type="match status" value="1"/>
</dbReference>
<keyword evidence="8" id="KW-0969">Cilium</keyword>